<protein>
    <submittedName>
        <fullName evidence="3">GH109</fullName>
    </submittedName>
</protein>
<reference evidence="3" key="1">
    <citation type="submission" date="2020-02" db="EMBL/GenBank/DDBJ databases">
        <authorList>
            <person name="Meier V. D."/>
        </authorList>
    </citation>
    <scope>NUCLEOTIDE SEQUENCE</scope>
    <source>
        <strain evidence="3">AVDCRST_MAG33</strain>
    </source>
</reference>
<dbReference type="PANTHER" id="PTHR43377">
    <property type="entry name" value="BILIVERDIN REDUCTASE A"/>
    <property type="match status" value="1"/>
</dbReference>
<feature type="domain" description="Gfo/Idh/MocA-like oxidoreductase N-terminal" evidence="1">
    <location>
        <begin position="2"/>
        <end position="129"/>
    </location>
</feature>
<dbReference type="InterPro" id="IPR000683">
    <property type="entry name" value="Gfo/Idh/MocA-like_OxRdtase_N"/>
</dbReference>
<feature type="domain" description="Gfo/Idh/MocA-like oxidoreductase C-terminal" evidence="2">
    <location>
        <begin position="142"/>
        <end position="348"/>
    </location>
</feature>
<dbReference type="SUPFAM" id="SSF51735">
    <property type="entry name" value="NAD(P)-binding Rossmann-fold domains"/>
    <property type="match status" value="1"/>
</dbReference>
<dbReference type="Gene3D" id="3.30.360.10">
    <property type="entry name" value="Dihydrodipicolinate Reductase, domain 2"/>
    <property type="match status" value="1"/>
</dbReference>
<dbReference type="InterPro" id="IPR051450">
    <property type="entry name" value="Gfo/Idh/MocA_Oxidoreductases"/>
</dbReference>
<sequence length="352" mass="37891">MLRVGIIGAGGIVRGRHAPGWHKQQLAGAAQVTAISDIFEEPAQAVADSLEHNGQKPAVYTDFNQLIAEAPIDAVDICLPHHLHAAAIMAAVQHGKHIICEKPMCISLKEADEIVAAVDAAGITYMSGHNELFHPALIAGRRAIQQGVAGKPFLIRSHEFPGGYNKSAVPGRDAAATNMVGWRASKEMMGGGVLIDKGYHPTYILLALAQSEPKKVTAMMNTFVAQMDGEDTALVLVEFEDGSIGQIFTGEGFVFPANDAKFHFVGSQGEVYGDRVTAHIKPRGFDDASTVTPKNYAGDTTFDDEIAHFVDAVATKRKPIQDHYDGRRVLEVIQAAYRSVETGTTITLPLER</sequence>
<dbReference type="Pfam" id="PF01408">
    <property type="entry name" value="GFO_IDH_MocA"/>
    <property type="match status" value="1"/>
</dbReference>
<dbReference type="InterPro" id="IPR004104">
    <property type="entry name" value="Gfo/Idh/MocA-like_OxRdtase_C"/>
</dbReference>
<gene>
    <name evidence="3" type="ORF">AVDCRST_MAG33-1384</name>
</gene>
<dbReference type="SUPFAM" id="SSF55347">
    <property type="entry name" value="Glyceraldehyde-3-phosphate dehydrogenase-like, C-terminal domain"/>
    <property type="match status" value="1"/>
</dbReference>
<dbReference type="GO" id="GO:0000166">
    <property type="term" value="F:nucleotide binding"/>
    <property type="evidence" value="ECO:0007669"/>
    <property type="project" value="InterPro"/>
</dbReference>
<evidence type="ECO:0000259" key="1">
    <source>
        <dbReference type="Pfam" id="PF01408"/>
    </source>
</evidence>
<organism evidence="3">
    <name type="scientific">uncultured Thermomicrobiales bacterium</name>
    <dbReference type="NCBI Taxonomy" id="1645740"/>
    <lineage>
        <taxon>Bacteria</taxon>
        <taxon>Pseudomonadati</taxon>
        <taxon>Thermomicrobiota</taxon>
        <taxon>Thermomicrobia</taxon>
        <taxon>Thermomicrobiales</taxon>
        <taxon>environmental samples</taxon>
    </lineage>
</organism>
<dbReference type="PANTHER" id="PTHR43377:SF1">
    <property type="entry name" value="BILIVERDIN REDUCTASE A"/>
    <property type="match status" value="1"/>
</dbReference>
<evidence type="ECO:0000313" key="3">
    <source>
        <dbReference type="EMBL" id="CAA9557318.1"/>
    </source>
</evidence>
<name>A0A6J4UQ98_9BACT</name>
<proteinExistence type="predicted"/>
<accession>A0A6J4UQ98</accession>
<dbReference type="InterPro" id="IPR036291">
    <property type="entry name" value="NAD(P)-bd_dom_sf"/>
</dbReference>
<dbReference type="Pfam" id="PF02894">
    <property type="entry name" value="GFO_IDH_MocA_C"/>
    <property type="match status" value="1"/>
</dbReference>
<dbReference type="EMBL" id="CADCWK010000138">
    <property type="protein sequence ID" value="CAA9557318.1"/>
    <property type="molecule type" value="Genomic_DNA"/>
</dbReference>
<dbReference type="Gene3D" id="3.40.50.720">
    <property type="entry name" value="NAD(P)-binding Rossmann-like Domain"/>
    <property type="match status" value="1"/>
</dbReference>
<dbReference type="AlphaFoldDB" id="A0A6J4UQ98"/>
<evidence type="ECO:0000259" key="2">
    <source>
        <dbReference type="Pfam" id="PF02894"/>
    </source>
</evidence>